<comment type="caution">
    <text evidence="5">The sequence shown here is derived from an EMBL/GenBank/DDBJ whole genome shotgun (WGS) entry which is preliminary data.</text>
</comment>
<dbReference type="EMBL" id="VIIS01002087">
    <property type="protein sequence ID" value="KAF0288670.1"/>
    <property type="molecule type" value="Genomic_DNA"/>
</dbReference>
<evidence type="ECO:0000256" key="3">
    <source>
        <dbReference type="ARBA" id="ARBA00023002"/>
    </source>
</evidence>
<dbReference type="AlphaFoldDB" id="A0A6A4VBN0"/>
<name>A0A6A4VBN0_AMPAM</name>
<evidence type="ECO:0000313" key="6">
    <source>
        <dbReference type="Proteomes" id="UP000440578"/>
    </source>
</evidence>
<feature type="repeat" description="TPR" evidence="4">
    <location>
        <begin position="492"/>
        <end position="525"/>
    </location>
</feature>
<dbReference type="InterPro" id="IPR019734">
    <property type="entry name" value="TPR_rpt"/>
</dbReference>
<dbReference type="SMART" id="SM00028">
    <property type="entry name" value="TPR"/>
    <property type="match status" value="2"/>
</dbReference>
<dbReference type="InterPro" id="IPR002347">
    <property type="entry name" value="SDR_fam"/>
</dbReference>
<evidence type="ECO:0000256" key="4">
    <source>
        <dbReference type="PROSITE-ProRule" id="PRU00339"/>
    </source>
</evidence>
<keyword evidence="3" id="KW-0560">Oxidoreductase</keyword>
<dbReference type="SUPFAM" id="SSF51735">
    <property type="entry name" value="NAD(P)-binding Rossmann-fold domains"/>
    <property type="match status" value="1"/>
</dbReference>
<protein>
    <submittedName>
        <fullName evidence="5">Retinol dehydrogenase 13</fullName>
    </submittedName>
</protein>
<dbReference type="PROSITE" id="PS50005">
    <property type="entry name" value="TPR"/>
    <property type="match status" value="1"/>
</dbReference>
<dbReference type="InterPro" id="IPR011990">
    <property type="entry name" value="TPR-like_helical_dom_sf"/>
</dbReference>
<dbReference type="Pfam" id="PF00106">
    <property type="entry name" value="adh_short"/>
    <property type="match status" value="1"/>
</dbReference>
<keyword evidence="1" id="KW-0677">Repeat</keyword>
<dbReference type="Pfam" id="PF07719">
    <property type="entry name" value="TPR_2"/>
    <property type="match status" value="1"/>
</dbReference>
<sequence>MEYLPLFGSLVGIAVFGAYFYRRARVAGTACDCGDRVDGRVVLITGANSGIGLQVARELALRGGRVYLACRSLEEARHTAFSIINETSNTSVRPLQLDLNSLASVRRLVSELRQAETRLDILVNNAGCFYCPPSLTEDGFTVTFQTNYLGHFLLTRLLAPLLVQAAAGARVVFVSSAAHLTVSRLEFDCAGRAAQPAGAPPLPPAGVPAEPPARLQYHVAAYGQAKLALAVFAAELARRLRGKDICVNSVDPGNVNTDIYRHYRELNTFHVRLLRCFLMRTPSEGAQTVIHCACSSKIDGVTGQYFNPRGLAMSPIHWRSADGAVERTLLPAEADRSAGGDGPSGPAGLCQPGARCRLLVETEPDCPPPAGLDLSDPAVSAWLPAGAATIGEADTELDRLLERCLRSLRPADRGNELFAAGRDVDALYRYRRALALLVYILPEGLSEAERAAVASARLACRANLSAVLLRRGRHEAARAAASRVLIEQPNHVRCLYRRGAANLALQDHEDAERDLRRVLELDPGNAAATRQIALLDKRKRDVDQHTANFMTKYFQQ</sequence>
<dbReference type="Gene3D" id="1.25.40.10">
    <property type="entry name" value="Tetratricopeptide repeat domain"/>
    <property type="match status" value="1"/>
</dbReference>
<gene>
    <name evidence="5" type="primary">RDH13_0</name>
    <name evidence="5" type="ORF">FJT64_012976</name>
</gene>
<proteinExistence type="predicted"/>
<evidence type="ECO:0000256" key="1">
    <source>
        <dbReference type="ARBA" id="ARBA00022737"/>
    </source>
</evidence>
<dbReference type="PRINTS" id="PR00081">
    <property type="entry name" value="GDHRDH"/>
</dbReference>
<dbReference type="SUPFAM" id="SSF48452">
    <property type="entry name" value="TPR-like"/>
    <property type="match status" value="1"/>
</dbReference>
<dbReference type="PANTHER" id="PTHR43157">
    <property type="entry name" value="PHOSPHATIDYLINOSITOL-GLYCAN BIOSYNTHESIS CLASS F PROTEIN-RELATED"/>
    <property type="match status" value="1"/>
</dbReference>
<dbReference type="Proteomes" id="UP000440578">
    <property type="component" value="Unassembled WGS sequence"/>
</dbReference>
<keyword evidence="2 4" id="KW-0802">TPR repeat</keyword>
<dbReference type="InterPro" id="IPR013105">
    <property type="entry name" value="TPR_2"/>
</dbReference>
<dbReference type="Gene3D" id="3.40.50.720">
    <property type="entry name" value="NAD(P)-binding Rossmann-like Domain"/>
    <property type="match status" value="1"/>
</dbReference>
<evidence type="ECO:0000256" key="2">
    <source>
        <dbReference type="ARBA" id="ARBA00022803"/>
    </source>
</evidence>
<dbReference type="InterPro" id="IPR020904">
    <property type="entry name" value="Sc_DH/Rdtase_CS"/>
</dbReference>
<organism evidence="5 6">
    <name type="scientific">Amphibalanus amphitrite</name>
    <name type="common">Striped barnacle</name>
    <name type="synonym">Balanus amphitrite</name>
    <dbReference type="NCBI Taxonomy" id="1232801"/>
    <lineage>
        <taxon>Eukaryota</taxon>
        <taxon>Metazoa</taxon>
        <taxon>Ecdysozoa</taxon>
        <taxon>Arthropoda</taxon>
        <taxon>Crustacea</taxon>
        <taxon>Multicrustacea</taxon>
        <taxon>Cirripedia</taxon>
        <taxon>Thoracica</taxon>
        <taxon>Thoracicalcarea</taxon>
        <taxon>Balanomorpha</taxon>
        <taxon>Balanoidea</taxon>
        <taxon>Balanidae</taxon>
        <taxon>Amphibalaninae</taxon>
        <taxon>Amphibalanus</taxon>
    </lineage>
</organism>
<dbReference type="PROSITE" id="PS00061">
    <property type="entry name" value="ADH_SHORT"/>
    <property type="match status" value="1"/>
</dbReference>
<dbReference type="GO" id="GO:0016491">
    <property type="term" value="F:oxidoreductase activity"/>
    <property type="evidence" value="ECO:0007669"/>
    <property type="project" value="UniProtKB-KW"/>
</dbReference>
<dbReference type="PANTHER" id="PTHR43157:SF31">
    <property type="entry name" value="PHOSPHATIDYLINOSITOL-GLYCAN BIOSYNTHESIS CLASS F PROTEIN"/>
    <property type="match status" value="1"/>
</dbReference>
<reference evidence="5 6" key="1">
    <citation type="submission" date="2019-07" db="EMBL/GenBank/DDBJ databases">
        <title>Draft genome assembly of a fouling barnacle, Amphibalanus amphitrite (Darwin, 1854): The first reference genome for Thecostraca.</title>
        <authorList>
            <person name="Kim W."/>
        </authorList>
    </citation>
    <scope>NUCLEOTIDE SEQUENCE [LARGE SCALE GENOMIC DNA]</scope>
    <source>
        <strain evidence="5">SNU_AA5</strain>
        <tissue evidence="5">Soma without cirri and trophi</tissue>
    </source>
</reference>
<dbReference type="InterPro" id="IPR036291">
    <property type="entry name" value="NAD(P)-bd_dom_sf"/>
</dbReference>
<keyword evidence="6" id="KW-1185">Reference proteome</keyword>
<evidence type="ECO:0000313" key="5">
    <source>
        <dbReference type="EMBL" id="KAF0288670.1"/>
    </source>
</evidence>
<dbReference type="CDD" id="cd05327">
    <property type="entry name" value="retinol-DH_like_SDR_c_like"/>
    <property type="match status" value="1"/>
</dbReference>
<dbReference type="OrthoDB" id="433738at2759"/>
<accession>A0A6A4VBN0</accession>